<evidence type="ECO:0000256" key="5">
    <source>
        <dbReference type="ARBA" id="ARBA00022801"/>
    </source>
</evidence>
<dbReference type="PANTHER" id="PTHR13367">
    <property type="entry name" value="UBIQUITIN THIOESTERASE"/>
    <property type="match status" value="1"/>
</dbReference>
<dbReference type="Pfam" id="PF12359">
    <property type="entry name" value="DUF3645"/>
    <property type="match status" value="1"/>
</dbReference>
<comment type="caution">
    <text evidence="10">The sequence shown here is derived from an EMBL/GenBank/DDBJ whole genome shotgun (WGS) entry which is preliminary data.</text>
</comment>
<dbReference type="EMBL" id="JRHA01000005">
    <property type="protein sequence ID" value="PQK14660.1"/>
    <property type="molecule type" value="Genomic_DNA"/>
</dbReference>
<keyword evidence="5" id="KW-0378">Hydrolase</keyword>
<name>A0A2S7YEP3_BEABA</name>
<keyword evidence="4" id="KW-0833">Ubl conjugation pathway</keyword>
<dbReference type="Gene3D" id="3.40.50.300">
    <property type="entry name" value="P-loop containing nucleotide triphosphate hydrolases"/>
    <property type="match status" value="1"/>
</dbReference>
<organism evidence="10 11">
    <name type="scientific">Beauveria bassiana</name>
    <name type="common">White muscardine disease fungus</name>
    <name type="synonym">Tritirachium shiotae</name>
    <dbReference type="NCBI Taxonomy" id="176275"/>
    <lineage>
        <taxon>Eukaryota</taxon>
        <taxon>Fungi</taxon>
        <taxon>Dikarya</taxon>
        <taxon>Ascomycota</taxon>
        <taxon>Pezizomycotina</taxon>
        <taxon>Sordariomycetes</taxon>
        <taxon>Hypocreomycetidae</taxon>
        <taxon>Hypocreales</taxon>
        <taxon>Cordycipitaceae</taxon>
        <taxon>Beauveria</taxon>
    </lineage>
</organism>
<dbReference type="InterPro" id="IPR027417">
    <property type="entry name" value="P-loop_NTPase"/>
</dbReference>
<dbReference type="Pfam" id="PF20255">
    <property type="entry name" value="DUF6606"/>
    <property type="match status" value="1"/>
</dbReference>
<comment type="catalytic activity">
    <reaction evidence="1">
        <text>Thiol-dependent hydrolysis of ester, thioester, amide, peptide and isopeptide bonds formed by the C-terminal Gly of ubiquitin (a 76-residue protein attached to proteins as an intracellular targeting signal).</text>
        <dbReference type="EC" id="3.4.19.12"/>
    </reaction>
</comment>
<evidence type="ECO:0000259" key="7">
    <source>
        <dbReference type="Pfam" id="PF12340"/>
    </source>
</evidence>
<dbReference type="GO" id="GO:0006508">
    <property type="term" value="P:proteolysis"/>
    <property type="evidence" value="ECO:0007669"/>
    <property type="project" value="UniProtKB-KW"/>
</dbReference>
<dbReference type="InterPro" id="IPR051346">
    <property type="entry name" value="OTU_Deubiquitinase"/>
</dbReference>
<dbReference type="PANTHER" id="PTHR13367:SF33">
    <property type="entry name" value="P-LOOP CONTAINING NUCLEOSIDE TRIPHOSPHATE HYDROLASE PROTEIN"/>
    <property type="match status" value="1"/>
</dbReference>
<feature type="domain" description="DUF3638" evidence="7">
    <location>
        <begin position="2052"/>
        <end position="2275"/>
    </location>
</feature>
<evidence type="ECO:0000259" key="9">
    <source>
        <dbReference type="Pfam" id="PF20255"/>
    </source>
</evidence>
<evidence type="ECO:0000259" key="8">
    <source>
        <dbReference type="Pfam" id="PF12359"/>
    </source>
</evidence>
<evidence type="ECO:0000256" key="2">
    <source>
        <dbReference type="ARBA" id="ARBA00012759"/>
    </source>
</evidence>
<keyword evidence="6" id="KW-0788">Thiol protease</keyword>
<keyword evidence="3" id="KW-0645">Protease</keyword>
<dbReference type="InterPro" id="IPR022105">
    <property type="entry name" value="DUF3645"/>
</dbReference>
<dbReference type="Pfam" id="PF12340">
    <property type="entry name" value="DUF3638"/>
    <property type="match status" value="1"/>
</dbReference>
<evidence type="ECO:0000256" key="3">
    <source>
        <dbReference type="ARBA" id="ARBA00022670"/>
    </source>
</evidence>
<sequence length="3156" mass="356147">MAARPNPLLEAVFDHLVLPPKLPAAPEDDSIPLSWELTTRLITACRQIARTSLQSPWDTLETSLLLTRSLQGPVSVETLMSAFSTIAQEEDEIWFAFHVAQQNAAIIVHRSKETDEVVFEAFEVSASAPAVLEANHALNWRFPCRAVAIPMTEFVEPSFQTTIAEFVEQATEIALDQFAARAYKGDKTVVETRDTPSPALITEMFMSYLEAIGRAVPVHIVQKRVRDDVVLGSSEHPWRRSPHWLLLRVLVQRYFMTKGPSPHEGRICFKLAMCVALSHLLSDCQTKIHPERVLMLQAKLCRRLAKLQTEISKAPVELQNKYGENLLQQRAFFESTVMEAKRVITAIWNEYTRKAARPIPLLPWTADQSDLILRLPNSGHKLRALLSMSIAPSQRPNNLGLPSHAEGTVTQVNEFATRYSILMACASTAMSTLFQSYSTVEDTCIGLSQAMTTYMDAVGGYYADDAILVSQYLLNLFELWVSMDSAATRACPTLKEYHPCFVPEALDMLCFTTRCDMARLRQVQKYIFNRINHCSQSRFTIFSDPNNKAAFAASYMRAHGEESGLESLLERINERSATSIEAKKKELDLRMSQYQKLTVEMKSGTCVCKRQLDGTLDVRGCTRCWKARCRKRLRIQVHEAFLPRKTPDKAAILLEMKMPEYLKAYRDATWRLRMLGCQNPERGCDAVVVLADFGPLKSFDTRLKFKTKAKSASSLTLASRSKAYLQTHYRELKLPKMAAEVLLPFGPVFTYYDTKSGMWTNDCINPPWYHHMLGPWLPEGISDPFDKPELYMDDREHPSSYEVVANQDDCPSGMSHHEFNAYQAAISGAHRRWMVLALELGSTNLNLSDRSTVKCFKRLALQSGPPQSTAKWDALGKFHSVFLDSGFRETLQHQLCLRLSALQSSRRDLDGMSVVITCALRLLHLRQENSESSVMKLLQEARSLLSLWISQYRQEVRCARDGKTAQSYASRAVWASLLSRQTFTTGSFNDHTLDETEALHFFRASIAFSENLIVNLDAVSPDLQQLLAQYVSWAYTVDDEIKQMTLRNTLVLETAINETWTHAGETETRSFSEWKFCDGGDWLTARTAATPLVSSQTIHYHPIQGHLLIDGKTLGRLPLAMQEDAGITELFQGQHLLTRASGVAGMEYQIINSVNNHEVHVGMSENEVIIRARFNGHLLQYVPRSIFRSYATSDLPTGLVEDCVHWLNLQTGELEMRRKPGIWIRKPTNWVLDVRSQTAVRGRTLTKPGTRLVEPQSNIGRTIADIFRHFEDPGNLTIFQPMSDKGRLSVEIKRLEMRFFVNRKGLLQSNQLKSEIDPIQNIGTLHGLQSKIVLRNTANPRRQSVIVPFGPCFWERNGPHVSVRILNDGHYALFTVDPLLGRLNCAPEPALFYMKALIHALTSFPLPDKLTGRTGTEEACMCLTAAQSQPWKPLNPKPRNVLSIVLDLSPKREYYPPSRRLYQRVTWDDNLTATVQHEQLAIHAKDIMLQSQALDSFYESKVNEDMTGSPPVWSHLALRGILRRQVYERVRHPSDLELLAQANQNTVYHPRGVDSQADESKRVYGAVKQLRDRSSKIPPSQPLYRILKKWRVFDGFSDAFDTLDISRNLCIETSQAFGPLIQLLTSSPDVASDHMAQLSLALFLFGTNRCAKVSQWLVAIGSNVSLQAIEPPRIERLTQFYPDQVLDESVIKQLIISCQESYVKYMSQIGAGRKARRAAPPNLEAYNHEIEQEAQRIASWLKSAWPDLPLTDRLFIKGCDQLRLKIVSAKRIYVSLEPELHRIAQNSALSEYIRSLEAAAQLIRNDSNYDRDTESVPSTGPYLVGPAALIGNAQSSLFNPEDSSFRVPSLTEVVVCCREYADLDTGNSHPSRQSIPELSHQADTAGILKRLPAISRDLSILNDIVQPFKTSGNMIQQQYGQDLEESIVAMAVSLEKPRAPFLTLSQDSLDIQIESDSLSLDTQFHTLTQALVPQIACHYWLKAGQLWPCDSLVAVLEQLRLENYKCFSPSMQKALISLGSLITSLQRLQRIEDAKLLRDDKKFLEESQSVGHSNWSPADYPEWLLLEIDNNILIRPLQVDVAKAIISPHSGRNSVLQMNMGTGKTSVVMPMAALILADTTRLCRVIVPKALLLQTAQVMQSRIGGLIGRQVRHVPFSRRSSSDAATLANYMNIHSQMLQTGGLMLCIPAHVLSFKLSGLQRLADHQQGEGRQMVEIQSWLDSTCRDILDESDMTLSVYTQLIYPSGDLTTLDGNAYRWLIVEQLLGFVEKHSSHLQKDFEGKVVVVQRRQGFPIIHFITKEPEDALNELLAEDICNGCLPQLQIRESESEDAKHLIRRIISGAHVSSSEWQSACKSLEDDPFGPKALYLLRGLISQRILVVCLKKKWNVQYGLHPERQPIAVPFEAKGTPSQAAEYGHPDTTLILTCLAFYQQGLSKKQLKQGLQGVMQSDDAAAHYDRWICSCTALPASLRYWNLLDPENDLQVETLWGYLRFDRTVINHHLNTYVFPRYAKQFPVKLLASGWDIPLLQSTDSGQERSLTTGFSGTNDNKRILPQTIKQNDLRKLLYTNAEVLCYLLESRNAGCHLTAVNGVRFGEEDTLRFLRDKRIRVLIDAGAHILEMENHEVARKWLDIDPEAEGALYFGTNSQIMVRSRFQKDPMPLIASPFANDIQTCVVYIDEGHTRGTDLKLPADAKGAVTLSLGQTKDQTVQAAMRLRQLGTTQSVAFLAPPEVHRSILDLRVAHVGDAARAAGLTSRDVVRWLLEQSCNANEQMMSLYLSQCWDFCRRTDVLWKHPDYATSKRDREKVLDVIKQEEQQTLQQMYGPRVPSEMACRVQLASRQLQTFAENAGRMAQYGQTSYSSALMEVEQEREVVLEVEHMREKETRAHHVALAFPGLDTAILDFIATGRLNTGTGTSRPLLQAFDYVGRTRIGKSFGVGATESRLYVSHEFTHAIDTKKVMEKMDIVRPVNWILWSPSSETALIIIPEEADVVIPLLRKMAKPLVWLLGYTAPVTKSMQSFNCLSYLTIPRWPRDMKVPVWLGIEVGVFSGRLYFEFAEYEPLLAWLGLLPDSDERAGAGGFISKIHEPLQFLQEWLTFRRQTEDILYTPAGFVCQRQHLHQGHFFFSSASTGPTGAASVPTSGLSQEVIDEED</sequence>
<gene>
    <name evidence="10" type="ORF">BB8028_0005g01900</name>
</gene>
<proteinExistence type="predicted"/>
<feature type="domain" description="DUF6606" evidence="9">
    <location>
        <begin position="12"/>
        <end position="281"/>
    </location>
</feature>
<feature type="domain" description="DUF3645" evidence="8">
    <location>
        <begin position="2394"/>
        <end position="2426"/>
    </location>
</feature>
<evidence type="ECO:0000256" key="6">
    <source>
        <dbReference type="ARBA" id="ARBA00022807"/>
    </source>
</evidence>
<dbReference type="InterPro" id="IPR046541">
    <property type="entry name" value="DUF6606"/>
</dbReference>
<dbReference type="InterPro" id="IPR022099">
    <property type="entry name" value="DUF3638"/>
</dbReference>
<dbReference type="OrthoDB" id="3182339at2759"/>
<accession>A0A2S7YEP3</accession>
<reference evidence="10 11" key="1">
    <citation type="submission" date="2016-07" db="EMBL/GenBank/DDBJ databases">
        <title>Comparative genomics of the entomopathogenic fungus Beauveria bassiana.</title>
        <authorList>
            <person name="Valero Jimenez C.A."/>
            <person name="Zwaan B.J."/>
            <person name="Van Kan J.A."/>
            <person name="Takken W."/>
            <person name="Debets A.J."/>
            <person name="Schoustra S.E."/>
            <person name="Koenraadt C.J."/>
        </authorList>
    </citation>
    <scope>NUCLEOTIDE SEQUENCE [LARGE SCALE GENOMIC DNA]</scope>
    <source>
        <strain evidence="10 11">ARSEF 8028</strain>
    </source>
</reference>
<dbReference type="SUPFAM" id="SSF52540">
    <property type="entry name" value="P-loop containing nucleoside triphosphate hydrolases"/>
    <property type="match status" value="1"/>
</dbReference>
<evidence type="ECO:0000256" key="1">
    <source>
        <dbReference type="ARBA" id="ARBA00000707"/>
    </source>
</evidence>
<evidence type="ECO:0000313" key="10">
    <source>
        <dbReference type="EMBL" id="PQK14660.1"/>
    </source>
</evidence>
<protein>
    <recommendedName>
        <fullName evidence="2">ubiquitinyl hydrolase 1</fullName>
        <ecNumber evidence="2">3.4.19.12</ecNumber>
    </recommendedName>
</protein>
<evidence type="ECO:0000313" key="11">
    <source>
        <dbReference type="Proteomes" id="UP000237441"/>
    </source>
</evidence>
<dbReference type="Proteomes" id="UP000237441">
    <property type="component" value="Unassembled WGS sequence"/>
</dbReference>
<dbReference type="GO" id="GO:0004843">
    <property type="term" value="F:cysteine-type deubiquitinase activity"/>
    <property type="evidence" value="ECO:0007669"/>
    <property type="project" value="UniProtKB-EC"/>
</dbReference>
<dbReference type="EC" id="3.4.19.12" evidence="2"/>
<evidence type="ECO:0000256" key="4">
    <source>
        <dbReference type="ARBA" id="ARBA00022786"/>
    </source>
</evidence>